<feature type="domain" description="Oxidoreductase-like" evidence="2">
    <location>
        <begin position="113"/>
        <end position="141"/>
    </location>
</feature>
<keyword evidence="4" id="KW-1185">Reference proteome</keyword>
<dbReference type="InterPro" id="IPR019180">
    <property type="entry name" value="Oxidoreductase-like_N"/>
</dbReference>
<dbReference type="InterPro" id="IPR039251">
    <property type="entry name" value="OXLD1"/>
</dbReference>
<evidence type="ECO:0000259" key="2">
    <source>
        <dbReference type="Pfam" id="PF09791"/>
    </source>
</evidence>
<feature type="region of interest" description="Disordered" evidence="1">
    <location>
        <begin position="52"/>
        <end position="116"/>
    </location>
</feature>
<organism evidence="3 4">
    <name type="scientific">Holothuria leucospilota</name>
    <name type="common">Black long sea cucumber</name>
    <name type="synonym">Mertensiothuria leucospilota</name>
    <dbReference type="NCBI Taxonomy" id="206669"/>
    <lineage>
        <taxon>Eukaryota</taxon>
        <taxon>Metazoa</taxon>
        <taxon>Echinodermata</taxon>
        <taxon>Eleutherozoa</taxon>
        <taxon>Echinozoa</taxon>
        <taxon>Holothuroidea</taxon>
        <taxon>Aspidochirotacea</taxon>
        <taxon>Aspidochirotida</taxon>
        <taxon>Holothuriidae</taxon>
        <taxon>Holothuria</taxon>
    </lineage>
</organism>
<dbReference type="Proteomes" id="UP001152320">
    <property type="component" value="Chromosome 8"/>
</dbReference>
<dbReference type="AlphaFoldDB" id="A0A9Q1H6H4"/>
<protein>
    <submittedName>
        <fullName evidence="3">Oxidoreductase-like domain-containing protein 1</fullName>
    </submittedName>
</protein>
<dbReference type="Pfam" id="PF09791">
    <property type="entry name" value="Oxidored-like"/>
    <property type="match status" value="1"/>
</dbReference>
<feature type="compositionally biased region" description="Polar residues" evidence="1">
    <location>
        <begin position="56"/>
        <end position="77"/>
    </location>
</feature>
<evidence type="ECO:0000313" key="4">
    <source>
        <dbReference type="Proteomes" id="UP001152320"/>
    </source>
</evidence>
<dbReference type="GO" id="GO:0005739">
    <property type="term" value="C:mitochondrion"/>
    <property type="evidence" value="ECO:0007669"/>
    <property type="project" value="TreeGrafter"/>
</dbReference>
<feature type="compositionally biased region" description="Basic and acidic residues" evidence="1">
    <location>
        <begin position="78"/>
        <end position="99"/>
    </location>
</feature>
<dbReference type="OrthoDB" id="10064411at2759"/>
<proteinExistence type="predicted"/>
<evidence type="ECO:0000313" key="3">
    <source>
        <dbReference type="EMBL" id="KAJ8037377.1"/>
    </source>
</evidence>
<evidence type="ECO:0000256" key="1">
    <source>
        <dbReference type="SAM" id="MobiDB-lite"/>
    </source>
</evidence>
<sequence>MSTAYRKKIWVKMFCQALRCCRVPLRCIQNTSIHGEALYSFKSDLHHRNSVKLKSEPTNSSSYSTQASEKLPSNGQLSDKEPESAILRSEPEKCNESDRTSVQPNSKTSKKRPIPPDPDTCCESGCVNCVWIEYANEVRRFYPPEQRQKILKEILDNVEDFNVKMFLKMELGL</sequence>
<dbReference type="PANTHER" id="PTHR21193:SF3">
    <property type="entry name" value="OXIDOREDUCTASE-LIKE DOMAIN-CONTAINING PROTEIN 1"/>
    <property type="match status" value="1"/>
</dbReference>
<reference evidence="3" key="1">
    <citation type="submission" date="2021-10" db="EMBL/GenBank/DDBJ databases">
        <title>Tropical sea cucumber genome reveals ecological adaptation and Cuvierian tubules defense mechanism.</title>
        <authorList>
            <person name="Chen T."/>
        </authorList>
    </citation>
    <scope>NUCLEOTIDE SEQUENCE</scope>
    <source>
        <strain evidence="3">Nanhai2018</strain>
        <tissue evidence="3">Muscle</tissue>
    </source>
</reference>
<dbReference type="EMBL" id="JAIZAY010000008">
    <property type="protein sequence ID" value="KAJ8037377.1"/>
    <property type="molecule type" value="Genomic_DNA"/>
</dbReference>
<name>A0A9Q1H6H4_HOLLE</name>
<dbReference type="PANTHER" id="PTHR21193">
    <property type="entry name" value="OXIDOREDUCTASE-LIKE DOMAIN-CONTAINING PROTEIN 1"/>
    <property type="match status" value="1"/>
</dbReference>
<comment type="caution">
    <text evidence="3">The sequence shown here is derived from an EMBL/GenBank/DDBJ whole genome shotgun (WGS) entry which is preliminary data.</text>
</comment>
<accession>A0A9Q1H6H4</accession>
<gene>
    <name evidence="3" type="ORF">HOLleu_18180</name>
</gene>